<dbReference type="AlphaFoldDB" id="A0A101MGD5"/>
<dbReference type="Proteomes" id="UP000055045">
    <property type="component" value="Unassembled WGS sequence"/>
</dbReference>
<protein>
    <submittedName>
        <fullName evidence="1">Uncharacterized protein</fullName>
    </submittedName>
</protein>
<dbReference type="EMBL" id="LLXE01000192">
    <property type="protein sequence ID" value="KUM60072.1"/>
    <property type="molecule type" value="Genomic_DNA"/>
</dbReference>
<reference evidence="1 2" key="1">
    <citation type="submission" date="2015-10" db="EMBL/GenBank/DDBJ databases">
        <title>Genome sequencing of Penicillium freii.</title>
        <authorList>
            <person name="Nguyen H.D."/>
            <person name="Visagie C.M."/>
            <person name="Seifert K.A."/>
        </authorList>
    </citation>
    <scope>NUCLEOTIDE SEQUENCE [LARGE SCALE GENOMIC DNA]</scope>
    <source>
        <strain evidence="1 2">DAOM 242723</strain>
    </source>
</reference>
<sequence>MLESTCEFSLYCKCVRFLSLCNSTSLTINLTLHHVTFIQTHTNKHSQYTLTDGFSHRVFISLNNKHTSPSTYPPQSATYAQHATRPSTSPFDTPLTVNIFSTTIFAEPELLELVPTLTGESNFTSWSTTLKCALDTRDPIFSRPLLAVRPVLTQLTPTPTPTLTLPSQLTWSTCRLLPATPPCASTIYSITRFPSLCNSTLTINLTLHHALRRLSRRPLLTKCLYV</sequence>
<proteinExistence type="predicted"/>
<evidence type="ECO:0000313" key="1">
    <source>
        <dbReference type="EMBL" id="KUM60072.1"/>
    </source>
</evidence>
<gene>
    <name evidence="1" type="ORF">ACN42_g7055</name>
</gene>
<dbReference type="STRING" id="48697.A0A101MGD5"/>
<accession>A0A101MGD5</accession>
<organism evidence="1 2">
    <name type="scientific">Penicillium freii</name>
    <dbReference type="NCBI Taxonomy" id="48697"/>
    <lineage>
        <taxon>Eukaryota</taxon>
        <taxon>Fungi</taxon>
        <taxon>Dikarya</taxon>
        <taxon>Ascomycota</taxon>
        <taxon>Pezizomycotina</taxon>
        <taxon>Eurotiomycetes</taxon>
        <taxon>Eurotiomycetidae</taxon>
        <taxon>Eurotiales</taxon>
        <taxon>Aspergillaceae</taxon>
        <taxon>Penicillium</taxon>
    </lineage>
</organism>
<evidence type="ECO:0000313" key="2">
    <source>
        <dbReference type="Proteomes" id="UP000055045"/>
    </source>
</evidence>
<comment type="caution">
    <text evidence="1">The sequence shown here is derived from an EMBL/GenBank/DDBJ whole genome shotgun (WGS) entry which is preliminary data.</text>
</comment>
<keyword evidence="2" id="KW-1185">Reference proteome</keyword>
<name>A0A101MGD5_PENFR</name>